<dbReference type="CDD" id="cd13659">
    <property type="entry name" value="PBP2_PotF"/>
    <property type="match status" value="1"/>
</dbReference>
<dbReference type="PANTHER" id="PTHR30222:SF18">
    <property type="entry name" value="BIFUNCTIONAL POLYHYDROXYBUTYRATE SYNTHASE _ ABC TRANSPORTER PERIPLASMIC BINDING PROTEIN-RELATED"/>
    <property type="match status" value="1"/>
</dbReference>
<dbReference type="OrthoDB" id="9769319at2"/>
<accession>A0A024HNK5</accession>
<sequence length="359" mass="39401">MKAILLPLLAALTLPAHAEEKILNIYSWSDYVGPKALKAFEAETGIRVHYDTFDNADVLESKLLTGHSGYDIVVPGSAMLGRAIQAKALQPIELSKMSGYENLDKQVLASLQGADPGNQYALPYTWGTTGLAINRQEVEKRIPNPPLDSYDLLFKPEYASKLKDCGISVIDSPQEVLSVALHYLGKPPYSKDPEDLRAAGKLLGDLHPNLRYIGFGTQSSDLANGNLCLALTYNGDAVIAQTQAQAAKKPFDITYSIPKEGTLMWVDTLAVPVDAPHPDAARAFIEYMMRPQSMAELTNAMFFANANQAATPMVDSSITGNPAVYPPQQVRDTLFGEQLIPSRLLRERPRLWASFRTQH</sequence>
<reference evidence="6 7" key="2">
    <citation type="submission" date="2014-05" db="EMBL/GenBank/DDBJ databases">
        <title>Genome sequence of the 3-chlorobenzoate degrading bacterium Pseudomonas knackmussii B13 shows multiple evidence for horizontal gene transfer.</title>
        <authorList>
            <person name="Miyazaki R."/>
            <person name="Bertelli C."/>
            <person name="Falquet L."/>
            <person name="Robinson-Rechavi M."/>
            <person name="Gharib W."/>
            <person name="Roy S."/>
            <person name="Van der Meer J.R."/>
        </authorList>
    </citation>
    <scope>NUCLEOTIDE SEQUENCE [LARGE SCALE GENOMIC DNA]</scope>
    <source>
        <strain evidence="6 7">B13</strain>
    </source>
</reference>
<keyword evidence="7" id="KW-1185">Reference proteome</keyword>
<name>A0A024HNK5_PSEKB</name>
<feature type="chain" id="PRO_5001530288" evidence="5">
    <location>
        <begin position="19"/>
        <end position="359"/>
    </location>
</feature>
<gene>
    <name evidence="6" type="primary">potf15</name>
    <name evidence="6" type="ORF">PKB_4759</name>
</gene>
<dbReference type="KEGG" id="pkc:PKB_4759"/>
<dbReference type="GO" id="GO:0019808">
    <property type="term" value="F:polyamine binding"/>
    <property type="evidence" value="ECO:0007669"/>
    <property type="project" value="InterPro"/>
</dbReference>
<dbReference type="InterPro" id="IPR006059">
    <property type="entry name" value="SBP"/>
</dbReference>
<evidence type="ECO:0000313" key="6">
    <source>
        <dbReference type="EMBL" id="CDF86082.1"/>
    </source>
</evidence>
<dbReference type="STRING" id="1301098.PKB_4759"/>
<dbReference type="SUPFAM" id="SSF53850">
    <property type="entry name" value="Periplasmic binding protein-like II"/>
    <property type="match status" value="1"/>
</dbReference>
<feature type="signal peptide" evidence="5">
    <location>
        <begin position="1"/>
        <end position="18"/>
    </location>
</feature>
<dbReference type="Pfam" id="PF13416">
    <property type="entry name" value="SBP_bac_8"/>
    <property type="match status" value="1"/>
</dbReference>
<dbReference type="PANTHER" id="PTHR30222">
    <property type="entry name" value="SPERMIDINE/PUTRESCINE-BINDING PERIPLASMIC PROTEIN"/>
    <property type="match status" value="1"/>
</dbReference>
<keyword evidence="4" id="KW-0574">Periplasm</keyword>
<dbReference type="GO" id="GO:0015846">
    <property type="term" value="P:polyamine transport"/>
    <property type="evidence" value="ECO:0007669"/>
    <property type="project" value="InterPro"/>
</dbReference>
<protein>
    <submittedName>
        <fullName evidence="6">Putrescine-binding periplasmic protein</fullName>
    </submittedName>
</protein>
<dbReference type="eggNOG" id="COG0687">
    <property type="taxonomic scope" value="Bacteria"/>
</dbReference>
<dbReference type="InterPro" id="IPR001188">
    <property type="entry name" value="Sperm_putr-bd"/>
</dbReference>
<evidence type="ECO:0000313" key="7">
    <source>
        <dbReference type="Proteomes" id="UP000025241"/>
    </source>
</evidence>
<evidence type="ECO:0000256" key="2">
    <source>
        <dbReference type="ARBA" id="ARBA00022448"/>
    </source>
</evidence>
<evidence type="ECO:0000256" key="4">
    <source>
        <dbReference type="ARBA" id="ARBA00022764"/>
    </source>
</evidence>
<dbReference type="GO" id="GO:0042597">
    <property type="term" value="C:periplasmic space"/>
    <property type="evidence" value="ECO:0007669"/>
    <property type="project" value="UniProtKB-SubCell"/>
</dbReference>
<comment type="subcellular location">
    <subcellularLocation>
        <location evidence="1">Periplasm</location>
    </subcellularLocation>
</comment>
<proteinExistence type="predicted"/>
<evidence type="ECO:0000256" key="1">
    <source>
        <dbReference type="ARBA" id="ARBA00004418"/>
    </source>
</evidence>
<dbReference type="AlphaFoldDB" id="A0A024HNK5"/>
<evidence type="ECO:0000256" key="3">
    <source>
        <dbReference type="ARBA" id="ARBA00022729"/>
    </source>
</evidence>
<dbReference type="PIRSF" id="PIRSF019574">
    <property type="entry name" value="Periplasmic_polyamine_BP"/>
    <property type="match status" value="1"/>
</dbReference>
<dbReference type="EMBL" id="HG322950">
    <property type="protein sequence ID" value="CDF86082.1"/>
    <property type="molecule type" value="Genomic_DNA"/>
</dbReference>
<keyword evidence="2" id="KW-0813">Transport</keyword>
<dbReference type="Proteomes" id="UP000025241">
    <property type="component" value="Chromosome I"/>
</dbReference>
<dbReference type="PRINTS" id="PR00909">
    <property type="entry name" value="SPERMDNBNDNG"/>
</dbReference>
<dbReference type="Gene3D" id="3.40.190.10">
    <property type="entry name" value="Periplasmic binding protein-like II"/>
    <property type="match status" value="2"/>
</dbReference>
<dbReference type="PATRIC" id="fig|1301098.3.peg.4749"/>
<evidence type="ECO:0000256" key="5">
    <source>
        <dbReference type="SAM" id="SignalP"/>
    </source>
</evidence>
<reference evidence="6 7" key="1">
    <citation type="submission" date="2013-03" db="EMBL/GenBank/DDBJ databases">
        <authorList>
            <person name="Linke B."/>
        </authorList>
    </citation>
    <scope>NUCLEOTIDE SEQUENCE [LARGE SCALE GENOMIC DNA]</scope>
    <source>
        <strain evidence="6 7">B13</strain>
    </source>
</reference>
<dbReference type="RefSeq" id="WP_043254984.1">
    <property type="nucleotide sequence ID" value="NZ_HG322950.1"/>
</dbReference>
<dbReference type="HOGENOM" id="CLU_026974_1_4_6"/>
<organism evidence="6 7">
    <name type="scientific">Pseudomonas knackmussii (strain DSM 6978 / CCUG 54928 / LMG 23759 / B13)</name>
    <dbReference type="NCBI Taxonomy" id="1301098"/>
    <lineage>
        <taxon>Bacteria</taxon>
        <taxon>Pseudomonadati</taxon>
        <taxon>Pseudomonadota</taxon>
        <taxon>Gammaproteobacteria</taxon>
        <taxon>Pseudomonadales</taxon>
        <taxon>Pseudomonadaceae</taxon>
        <taxon>Pseudomonas</taxon>
    </lineage>
</organism>
<keyword evidence="3 5" id="KW-0732">Signal</keyword>